<evidence type="ECO:0000256" key="1">
    <source>
        <dbReference type="SAM" id="MobiDB-lite"/>
    </source>
</evidence>
<proteinExistence type="predicted"/>
<feature type="compositionally biased region" description="Polar residues" evidence="1">
    <location>
        <begin position="145"/>
        <end position="159"/>
    </location>
</feature>
<evidence type="ECO:0008006" key="6">
    <source>
        <dbReference type="Google" id="ProtNLM"/>
    </source>
</evidence>
<dbReference type="AlphaFoldDB" id="A0A8U0KT76"/>
<dbReference type="EMBL" id="CABWKI010000012">
    <property type="protein sequence ID" value="VWQ35385.1"/>
    <property type="molecule type" value="Genomic_DNA"/>
</dbReference>
<name>A0A8U0KT76_BIFLI</name>
<dbReference type="RefSeq" id="WP_174773887.1">
    <property type="nucleotide sequence ID" value="NZ_CABWKE010000012.1"/>
</dbReference>
<comment type="caution">
    <text evidence="2">The sequence shown here is derived from an EMBL/GenBank/DDBJ whole genome shotgun (WGS) entry which is preliminary data.</text>
</comment>
<gene>
    <name evidence="3" type="ORF">BIFLH664_01096</name>
    <name evidence="2" type="ORF">BIFLH665_00754</name>
</gene>
<reference evidence="4 5" key="1">
    <citation type="submission" date="2019-10" db="EMBL/GenBank/DDBJ databases">
        <authorList>
            <consortium name="Melissa Lawson"/>
            <person name="O'neill I."/>
        </authorList>
    </citation>
    <scope>NUCLEOTIDE SEQUENCE [LARGE SCALE GENOMIC DNA]</scope>
    <source>
        <strain evidence="3">LH_664</strain>
        <strain evidence="2">LH_665</strain>
    </source>
</reference>
<evidence type="ECO:0000313" key="3">
    <source>
        <dbReference type="EMBL" id="VWQ35385.1"/>
    </source>
</evidence>
<dbReference type="Proteomes" id="UP000494270">
    <property type="component" value="Unassembled WGS sequence"/>
</dbReference>
<evidence type="ECO:0000313" key="5">
    <source>
        <dbReference type="Proteomes" id="UP000494270"/>
    </source>
</evidence>
<feature type="region of interest" description="Disordered" evidence="1">
    <location>
        <begin position="145"/>
        <end position="164"/>
    </location>
</feature>
<accession>A0A8U0KT76</accession>
<evidence type="ECO:0000313" key="2">
    <source>
        <dbReference type="EMBL" id="VWQ27659.1"/>
    </source>
</evidence>
<organism evidence="2 5">
    <name type="scientific">Bifidobacterium longum subsp. infantis</name>
    <dbReference type="NCBI Taxonomy" id="1682"/>
    <lineage>
        <taxon>Bacteria</taxon>
        <taxon>Bacillati</taxon>
        <taxon>Actinomycetota</taxon>
        <taxon>Actinomycetes</taxon>
        <taxon>Bifidobacteriales</taxon>
        <taxon>Bifidobacteriaceae</taxon>
        <taxon>Bifidobacterium</taxon>
    </lineage>
</organism>
<dbReference type="EMBL" id="CABWKE010000012">
    <property type="protein sequence ID" value="VWQ27659.1"/>
    <property type="molecule type" value="Genomic_DNA"/>
</dbReference>
<protein>
    <recommendedName>
        <fullName evidence="6">Restriction endonuclease</fullName>
    </recommendedName>
</protein>
<dbReference type="Proteomes" id="UP000494179">
    <property type="component" value="Unassembled WGS sequence"/>
</dbReference>
<sequence length="281" mass="30526">MVATSVKYLYERLGAETFQQLVSALLSSQFPRFQAMPLGQADGGRDGLAQVGSKTLIYQVKFSVAGHEKDPVAWLSSILGIRISPVTVLTQMITDHGDEPVRNGHTAYAGTRLGIGDSHATTICSASVDGMPDAQRSRHKIDIPNLQSAQFSASQTSDKSPGMNREPLISLELELIKGTQGIFIRVRLNAPEEKWFDSLWGYSPAPGSTRYRGPEPFVFNGSHLPAMWRARSVEVSATTASPVRSGRTGPGKTWKTKALRTVLALGAGLIDNLGRDSERFK</sequence>
<evidence type="ECO:0000313" key="4">
    <source>
        <dbReference type="Proteomes" id="UP000494179"/>
    </source>
</evidence>